<name>A0A518B6A5_9BACT</name>
<dbReference type="KEGG" id="knv:Pan216_33740"/>
<dbReference type="AlphaFoldDB" id="A0A518B6A5"/>
<proteinExistence type="predicted"/>
<keyword evidence="2" id="KW-1185">Reference proteome</keyword>
<dbReference type="Proteomes" id="UP000317093">
    <property type="component" value="Chromosome"/>
</dbReference>
<dbReference type="RefSeq" id="WP_145259320.1">
    <property type="nucleotide sequence ID" value="NZ_CP036279.1"/>
</dbReference>
<evidence type="ECO:0000313" key="2">
    <source>
        <dbReference type="Proteomes" id="UP000317093"/>
    </source>
</evidence>
<evidence type="ECO:0000313" key="1">
    <source>
        <dbReference type="EMBL" id="QDU62507.1"/>
    </source>
</evidence>
<dbReference type="EMBL" id="CP036279">
    <property type="protein sequence ID" value="QDU62507.1"/>
    <property type="molecule type" value="Genomic_DNA"/>
</dbReference>
<reference evidence="1 2" key="1">
    <citation type="submission" date="2019-02" db="EMBL/GenBank/DDBJ databases">
        <title>Deep-cultivation of Planctomycetes and their phenomic and genomic characterization uncovers novel biology.</title>
        <authorList>
            <person name="Wiegand S."/>
            <person name="Jogler M."/>
            <person name="Boedeker C."/>
            <person name="Pinto D."/>
            <person name="Vollmers J."/>
            <person name="Rivas-Marin E."/>
            <person name="Kohn T."/>
            <person name="Peeters S.H."/>
            <person name="Heuer A."/>
            <person name="Rast P."/>
            <person name="Oberbeckmann S."/>
            <person name="Bunk B."/>
            <person name="Jeske O."/>
            <person name="Meyerdierks A."/>
            <person name="Storesund J.E."/>
            <person name="Kallscheuer N."/>
            <person name="Luecker S."/>
            <person name="Lage O.M."/>
            <person name="Pohl T."/>
            <person name="Merkel B.J."/>
            <person name="Hornburger P."/>
            <person name="Mueller R.-W."/>
            <person name="Bruemmer F."/>
            <person name="Labrenz M."/>
            <person name="Spormann A.M."/>
            <person name="Op den Camp H."/>
            <person name="Overmann J."/>
            <person name="Amann R."/>
            <person name="Jetten M.S.M."/>
            <person name="Mascher T."/>
            <person name="Medema M.H."/>
            <person name="Devos D.P."/>
            <person name="Kaster A.-K."/>
            <person name="Ovreas L."/>
            <person name="Rohde M."/>
            <person name="Galperin M.Y."/>
            <person name="Jogler C."/>
        </authorList>
    </citation>
    <scope>NUCLEOTIDE SEQUENCE [LARGE SCALE GENOMIC DNA]</scope>
    <source>
        <strain evidence="1 2">Pan216</strain>
    </source>
</reference>
<organism evidence="1 2">
    <name type="scientific">Kolteria novifilia</name>
    <dbReference type="NCBI Taxonomy" id="2527975"/>
    <lineage>
        <taxon>Bacteria</taxon>
        <taxon>Pseudomonadati</taxon>
        <taxon>Planctomycetota</taxon>
        <taxon>Planctomycetia</taxon>
        <taxon>Kolteriales</taxon>
        <taxon>Kolteriaceae</taxon>
        <taxon>Kolteria</taxon>
    </lineage>
</organism>
<protein>
    <submittedName>
        <fullName evidence="1">Uncharacterized protein</fullName>
    </submittedName>
</protein>
<accession>A0A518B6A5</accession>
<dbReference type="OrthoDB" id="7061165at2"/>
<gene>
    <name evidence="1" type="ORF">Pan216_33740</name>
</gene>
<sequence length="174" mass="19929">MKQVPESHPLRALFSGLTEQTFFCEMGVADTRLTDYLSQLLVRFIHRDSIYMLKGSQGRRLVEIAEMLLDADRPEHDAKTRREIFRHAGDVALFWSGVYPEALQRSKGSGKISVRLEEVFAQGKRSYYIASTYSDTPKQADEAPVLRRLSDDFEICAQGLRRVRSCWEHKGEAS</sequence>